<evidence type="ECO:0000313" key="1">
    <source>
        <dbReference type="EMBL" id="QGY43206.1"/>
    </source>
</evidence>
<dbReference type="Proteomes" id="UP000428260">
    <property type="component" value="Chromosome"/>
</dbReference>
<reference evidence="1 2" key="1">
    <citation type="submission" date="2019-11" db="EMBL/GenBank/DDBJ databases">
        <authorList>
            <person name="Zheng R.K."/>
            <person name="Sun C.M."/>
        </authorList>
    </citation>
    <scope>NUCLEOTIDE SEQUENCE [LARGE SCALE GENOMIC DNA]</scope>
    <source>
        <strain evidence="1 2">WC007</strain>
    </source>
</reference>
<proteinExistence type="predicted"/>
<dbReference type="EMBL" id="CP046401">
    <property type="protein sequence ID" value="QGY43206.1"/>
    <property type="molecule type" value="Genomic_DNA"/>
</dbReference>
<evidence type="ECO:0000313" key="2">
    <source>
        <dbReference type="Proteomes" id="UP000428260"/>
    </source>
</evidence>
<sequence>MKMLIYTCDAAGIRRSGISGLAYLPFMWLKLKMREFYRASSRQIISM</sequence>
<keyword evidence="2" id="KW-1185">Reference proteome</keyword>
<protein>
    <submittedName>
        <fullName evidence="1">Uncharacterized protein</fullName>
    </submittedName>
</protein>
<dbReference type="RefSeq" id="WP_158864099.1">
    <property type="nucleotide sequence ID" value="NZ_CP046401.1"/>
</dbReference>
<accession>A0A6I6JK26</accession>
<dbReference type="KEGG" id="mcos:GM418_05885"/>
<dbReference type="AlphaFoldDB" id="A0A6I6JK26"/>
<gene>
    <name evidence="1" type="ORF">GM418_05885</name>
</gene>
<organism evidence="1 2">
    <name type="scientific">Maribellus comscasis</name>
    <dbReference type="NCBI Taxonomy" id="2681766"/>
    <lineage>
        <taxon>Bacteria</taxon>
        <taxon>Pseudomonadati</taxon>
        <taxon>Bacteroidota</taxon>
        <taxon>Bacteroidia</taxon>
        <taxon>Marinilabiliales</taxon>
        <taxon>Prolixibacteraceae</taxon>
        <taxon>Maribellus</taxon>
    </lineage>
</organism>
<name>A0A6I6JK26_9BACT</name>